<evidence type="ECO:0000313" key="1">
    <source>
        <dbReference type="EMBL" id="GLL15166.1"/>
    </source>
</evidence>
<reference evidence="1" key="1">
    <citation type="journal article" date="2014" name="Int. J. Syst. Evol. Microbiol.">
        <title>Complete genome sequence of Corynebacterium casei LMG S-19264T (=DSM 44701T), isolated from a smear-ripened cheese.</title>
        <authorList>
            <consortium name="US DOE Joint Genome Institute (JGI-PGF)"/>
            <person name="Walter F."/>
            <person name="Albersmeier A."/>
            <person name="Kalinowski J."/>
            <person name="Ruckert C."/>
        </authorList>
    </citation>
    <scope>NUCLEOTIDE SEQUENCE</scope>
    <source>
        <strain evidence="1">VKM Ac-1069</strain>
    </source>
</reference>
<name>A0A9W6NZQ8_9PSEU</name>
<dbReference type="EMBL" id="BSFQ01000042">
    <property type="protein sequence ID" value="GLL15166.1"/>
    <property type="molecule type" value="Genomic_DNA"/>
</dbReference>
<dbReference type="Proteomes" id="UP001143463">
    <property type="component" value="Unassembled WGS sequence"/>
</dbReference>
<reference evidence="1" key="2">
    <citation type="submission" date="2023-01" db="EMBL/GenBank/DDBJ databases">
        <authorList>
            <person name="Sun Q."/>
            <person name="Evtushenko L."/>
        </authorList>
    </citation>
    <scope>NUCLEOTIDE SEQUENCE</scope>
    <source>
        <strain evidence="1">VKM Ac-1069</strain>
    </source>
</reference>
<dbReference type="RefSeq" id="WP_037048927.1">
    <property type="nucleotide sequence ID" value="NZ_BAAAUZ010000003.1"/>
</dbReference>
<dbReference type="Gene3D" id="3.10.450.50">
    <property type="match status" value="1"/>
</dbReference>
<keyword evidence="2" id="KW-1185">Reference proteome</keyword>
<dbReference type="AlphaFoldDB" id="A0A9W6NZQ8"/>
<accession>A0A9W6NZQ8</accession>
<sequence>MIIEDYYAQLDGATPLAGLDLVEPDVEFLIALPGREITGSGRADLEAYIAGRPAVGRRHRVVSRGTDGDVEMIYGIITEGDGRGTGSFSSVALVSPDKRLARYQAFFHPTFGMFPLPTGGAA</sequence>
<organism evidence="1 2">
    <name type="scientific">Pseudonocardia halophobica</name>
    <dbReference type="NCBI Taxonomy" id="29401"/>
    <lineage>
        <taxon>Bacteria</taxon>
        <taxon>Bacillati</taxon>
        <taxon>Actinomycetota</taxon>
        <taxon>Actinomycetes</taxon>
        <taxon>Pseudonocardiales</taxon>
        <taxon>Pseudonocardiaceae</taxon>
        <taxon>Pseudonocardia</taxon>
    </lineage>
</organism>
<evidence type="ECO:0008006" key="3">
    <source>
        <dbReference type="Google" id="ProtNLM"/>
    </source>
</evidence>
<evidence type="ECO:0000313" key="2">
    <source>
        <dbReference type="Proteomes" id="UP001143463"/>
    </source>
</evidence>
<proteinExistence type="predicted"/>
<protein>
    <recommendedName>
        <fullName evidence="3">SnoaL-like domain-containing protein</fullName>
    </recommendedName>
</protein>
<comment type="caution">
    <text evidence="1">The sequence shown here is derived from an EMBL/GenBank/DDBJ whole genome shotgun (WGS) entry which is preliminary data.</text>
</comment>
<gene>
    <name evidence="1" type="ORF">GCM10017577_63150</name>
</gene>